<evidence type="ECO:0000256" key="1">
    <source>
        <dbReference type="SAM" id="Phobius"/>
    </source>
</evidence>
<organism evidence="2 3">
    <name type="scientific">Thiothrix caldifontis</name>
    <dbReference type="NCBI Taxonomy" id="525918"/>
    <lineage>
        <taxon>Bacteria</taxon>
        <taxon>Pseudomonadati</taxon>
        <taxon>Pseudomonadota</taxon>
        <taxon>Gammaproteobacteria</taxon>
        <taxon>Thiotrichales</taxon>
        <taxon>Thiotrichaceae</taxon>
        <taxon>Thiothrix</taxon>
    </lineage>
</organism>
<keyword evidence="1" id="KW-1133">Transmembrane helix</keyword>
<feature type="transmembrane region" description="Helical" evidence="1">
    <location>
        <begin position="54"/>
        <end position="77"/>
    </location>
</feature>
<dbReference type="EMBL" id="FNQP01000008">
    <property type="protein sequence ID" value="SEA49163.1"/>
    <property type="molecule type" value="Genomic_DNA"/>
</dbReference>
<dbReference type="Proteomes" id="UP000199397">
    <property type="component" value="Unassembled WGS sequence"/>
</dbReference>
<evidence type="ECO:0000313" key="3">
    <source>
        <dbReference type="Proteomes" id="UP000199397"/>
    </source>
</evidence>
<protein>
    <submittedName>
        <fullName evidence="2">Uncharacterized protein</fullName>
    </submittedName>
</protein>
<gene>
    <name evidence="2" type="ORF">SAMN05660964_01715</name>
</gene>
<accession>A0A1H4BLY0</accession>
<reference evidence="2 3" key="1">
    <citation type="submission" date="2016-10" db="EMBL/GenBank/DDBJ databases">
        <authorList>
            <person name="de Groot N.N."/>
        </authorList>
    </citation>
    <scope>NUCLEOTIDE SEQUENCE [LARGE SCALE GENOMIC DNA]</scope>
    <source>
        <strain evidence="2 3">DSM 21228</strain>
    </source>
</reference>
<keyword evidence="1" id="KW-0472">Membrane</keyword>
<keyword evidence="3" id="KW-1185">Reference proteome</keyword>
<evidence type="ECO:0000313" key="2">
    <source>
        <dbReference type="EMBL" id="SEA49163.1"/>
    </source>
</evidence>
<name>A0A1H4BLY0_9GAMM</name>
<keyword evidence="1" id="KW-0812">Transmembrane</keyword>
<feature type="transmembrane region" description="Helical" evidence="1">
    <location>
        <begin position="12"/>
        <end position="34"/>
    </location>
</feature>
<dbReference type="AlphaFoldDB" id="A0A1H4BLY0"/>
<feature type="transmembrane region" description="Helical" evidence="1">
    <location>
        <begin position="84"/>
        <end position="104"/>
    </location>
</feature>
<dbReference type="STRING" id="525918.SAMN05660964_01715"/>
<sequence>MNSHQHHYTPLCHAGFWVLWLILLVSLLLAAFLVGSSSLSVWQANATPTGAWAMLMPAGGIAMLEVVGAAVLQWFYWRRAASPLALCLSTAGAVAVAVLALPMVGVMDGF</sequence>
<dbReference type="RefSeq" id="WP_093067422.1">
    <property type="nucleotide sequence ID" value="NZ_FNQP01000008.1"/>
</dbReference>
<proteinExistence type="predicted"/>